<evidence type="ECO:0000259" key="4">
    <source>
        <dbReference type="PROSITE" id="PS51186"/>
    </source>
</evidence>
<dbReference type="SUPFAM" id="SSF46785">
    <property type="entry name" value="Winged helix' DNA-binding domain"/>
    <property type="match status" value="1"/>
</dbReference>
<dbReference type="Gene3D" id="1.10.10.10">
    <property type="entry name" value="Winged helix-like DNA-binding domain superfamily/Winged helix DNA-binding domain"/>
    <property type="match status" value="1"/>
</dbReference>
<dbReference type="PROSITE" id="PS50995">
    <property type="entry name" value="HTH_MARR_2"/>
    <property type="match status" value="1"/>
</dbReference>
<proteinExistence type="predicted"/>
<dbReference type="GO" id="GO:0016747">
    <property type="term" value="F:acyltransferase activity, transferring groups other than amino-acyl groups"/>
    <property type="evidence" value="ECO:0007669"/>
    <property type="project" value="InterPro"/>
</dbReference>
<keyword evidence="1" id="KW-0808">Transferase</keyword>
<feature type="domain" description="N-acetyltransferase" evidence="4">
    <location>
        <begin position="146"/>
        <end position="298"/>
    </location>
</feature>
<dbReference type="PANTHER" id="PTHR43877:SF2">
    <property type="entry name" value="AMINOALKYLPHOSPHONATE N-ACETYLTRANSFERASE-RELATED"/>
    <property type="match status" value="1"/>
</dbReference>
<feature type="domain" description="HTH marR-type" evidence="3">
    <location>
        <begin position="1"/>
        <end position="139"/>
    </location>
</feature>
<dbReference type="PANTHER" id="PTHR43877">
    <property type="entry name" value="AMINOALKYLPHOSPHONATE N-ACETYLTRANSFERASE-RELATED-RELATED"/>
    <property type="match status" value="1"/>
</dbReference>
<name>A0A8J7S0G0_9PROT</name>
<organism evidence="5 6">
    <name type="scientific">Marivibrio halodurans</name>
    <dbReference type="NCBI Taxonomy" id="2039722"/>
    <lineage>
        <taxon>Bacteria</taxon>
        <taxon>Pseudomonadati</taxon>
        <taxon>Pseudomonadota</taxon>
        <taxon>Alphaproteobacteria</taxon>
        <taxon>Rhodospirillales</taxon>
        <taxon>Rhodospirillaceae</taxon>
        <taxon>Marivibrio</taxon>
    </lineage>
</organism>
<dbReference type="RefSeq" id="WP_210682212.1">
    <property type="nucleotide sequence ID" value="NZ_JAGMWN010000005.1"/>
</dbReference>
<dbReference type="GO" id="GO:0003700">
    <property type="term" value="F:DNA-binding transcription factor activity"/>
    <property type="evidence" value="ECO:0007669"/>
    <property type="project" value="InterPro"/>
</dbReference>
<evidence type="ECO:0000256" key="1">
    <source>
        <dbReference type="ARBA" id="ARBA00022679"/>
    </source>
</evidence>
<keyword evidence="6" id="KW-1185">Reference proteome</keyword>
<dbReference type="Pfam" id="PF00583">
    <property type="entry name" value="Acetyltransf_1"/>
    <property type="match status" value="1"/>
</dbReference>
<comment type="caution">
    <text evidence="5">The sequence shown here is derived from an EMBL/GenBank/DDBJ whole genome shotgun (WGS) entry which is preliminary data.</text>
</comment>
<dbReference type="InterPro" id="IPR036388">
    <property type="entry name" value="WH-like_DNA-bd_sf"/>
</dbReference>
<dbReference type="SMART" id="SM00347">
    <property type="entry name" value="HTH_MARR"/>
    <property type="match status" value="1"/>
</dbReference>
<sequence length="301" mass="33027">MNVAETDIESVRAFNRVVTRRVGALESSFLGRGRPLAECRVLFEIGPGEGVRVAELRARLGLDSGYMSRLLRSLGREGLIVLAPDPADRRVRRATLTEAGAREWRTLDELSDGFARDLLMAVDPRRRERLVRAMAEVERLLTAASVAVAPVDPEAEEARACLARYVEELSTRFEAGFDPARSISAAAAEMRPPRGLFLLARLDGRAVGCGGLKAGREGGGEVKRMWVAPDVRGLGVARRLLAAIEEAAVDEFGLDTLRLETNGALREAQALYRASGYREVPAFSDEPYAHHWFEKDLSARA</sequence>
<dbReference type="InterPro" id="IPR000835">
    <property type="entry name" value="HTH_MarR-typ"/>
</dbReference>
<evidence type="ECO:0000259" key="3">
    <source>
        <dbReference type="PROSITE" id="PS50995"/>
    </source>
</evidence>
<dbReference type="EMBL" id="JAGMWN010000005">
    <property type="protein sequence ID" value="MBP5857620.1"/>
    <property type="molecule type" value="Genomic_DNA"/>
</dbReference>
<dbReference type="InterPro" id="IPR000182">
    <property type="entry name" value="GNAT_dom"/>
</dbReference>
<dbReference type="CDD" id="cd04301">
    <property type="entry name" value="NAT_SF"/>
    <property type="match status" value="1"/>
</dbReference>
<reference evidence="5" key="1">
    <citation type="submission" date="2021-04" db="EMBL/GenBank/DDBJ databases">
        <authorList>
            <person name="Zhang D.-C."/>
        </authorList>
    </citation>
    <scope>NUCLEOTIDE SEQUENCE</scope>
    <source>
        <strain evidence="5">CGMCC 1.15697</strain>
    </source>
</reference>
<dbReference type="InterPro" id="IPR036390">
    <property type="entry name" value="WH_DNA-bd_sf"/>
</dbReference>
<dbReference type="Proteomes" id="UP000672602">
    <property type="component" value="Unassembled WGS sequence"/>
</dbReference>
<protein>
    <submittedName>
        <fullName evidence="5">MarR family transcriptional regulator</fullName>
    </submittedName>
</protein>
<dbReference type="PROSITE" id="PS51186">
    <property type="entry name" value="GNAT"/>
    <property type="match status" value="1"/>
</dbReference>
<dbReference type="Gene3D" id="3.40.630.30">
    <property type="match status" value="1"/>
</dbReference>
<keyword evidence="2" id="KW-0012">Acyltransferase</keyword>
<dbReference type="Pfam" id="PF12802">
    <property type="entry name" value="MarR_2"/>
    <property type="match status" value="1"/>
</dbReference>
<evidence type="ECO:0000313" key="5">
    <source>
        <dbReference type="EMBL" id="MBP5857620.1"/>
    </source>
</evidence>
<dbReference type="InterPro" id="IPR016181">
    <property type="entry name" value="Acyl_CoA_acyltransferase"/>
</dbReference>
<evidence type="ECO:0000256" key="2">
    <source>
        <dbReference type="ARBA" id="ARBA00023315"/>
    </source>
</evidence>
<dbReference type="SUPFAM" id="SSF55729">
    <property type="entry name" value="Acyl-CoA N-acyltransferases (Nat)"/>
    <property type="match status" value="1"/>
</dbReference>
<dbReference type="InterPro" id="IPR050832">
    <property type="entry name" value="Bact_Acetyltransf"/>
</dbReference>
<gene>
    <name evidence="5" type="ORF">KAJ83_11420</name>
</gene>
<dbReference type="AlphaFoldDB" id="A0A8J7S0G0"/>
<accession>A0A8J7S0G0</accession>
<evidence type="ECO:0000313" key="6">
    <source>
        <dbReference type="Proteomes" id="UP000672602"/>
    </source>
</evidence>